<comment type="caution">
    <text evidence="1">The sequence shown here is derived from an EMBL/GenBank/DDBJ whole genome shotgun (WGS) entry which is preliminary data.</text>
</comment>
<evidence type="ECO:0008006" key="2">
    <source>
        <dbReference type="Google" id="ProtNLM"/>
    </source>
</evidence>
<gene>
    <name evidence="1" type="ORF">ACD_78C00289G0001</name>
</gene>
<name>K1YBN8_9BACT</name>
<dbReference type="AlphaFoldDB" id="K1YBN8"/>
<evidence type="ECO:0000313" key="1">
    <source>
        <dbReference type="EMBL" id="EKD29753.1"/>
    </source>
</evidence>
<sequence length="192" mass="21098">MKTLDVRVGKEDTEALEIKASGSTFLITSGIILAVVLALSTFLFLENNNLTRSIETSKSESERYDESIAKLKSDKKIIAAELVKTNQVDILKKIRAGEVQKYISELITLSRKYKINLSGFSYSNGKISTAATAIAETTRANDDAVKKISALVRDYRTGSGLIFSLSPVTSVSGYEQKRLFGIDFTVNTDNLK</sequence>
<accession>K1YBN8</accession>
<proteinExistence type="predicted"/>
<dbReference type="EMBL" id="AMFJ01034289">
    <property type="protein sequence ID" value="EKD29753.1"/>
    <property type="molecule type" value="Genomic_DNA"/>
</dbReference>
<reference evidence="1" key="1">
    <citation type="journal article" date="2012" name="Science">
        <title>Fermentation, hydrogen, and sulfur metabolism in multiple uncultivated bacterial phyla.</title>
        <authorList>
            <person name="Wrighton K.C."/>
            <person name="Thomas B.C."/>
            <person name="Sharon I."/>
            <person name="Miller C.S."/>
            <person name="Castelle C.J."/>
            <person name="VerBerkmoes N.C."/>
            <person name="Wilkins M.J."/>
            <person name="Hettich R.L."/>
            <person name="Lipton M.S."/>
            <person name="Williams K.H."/>
            <person name="Long P.E."/>
            <person name="Banfield J.F."/>
        </authorList>
    </citation>
    <scope>NUCLEOTIDE SEQUENCE [LARGE SCALE GENOMIC DNA]</scope>
</reference>
<organism evidence="1">
    <name type="scientific">uncultured bacterium</name>
    <name type="common">gcode 4</name>
    <dbReference type="NCBI Taxonomy" id="1234023"/>
    <lineage>
        <taxon>Bacteria</taxon>
        <taxon>environmental samples</taxon>
    </lineage>
</organism>
<protein>
    <recommendedName>
        <fullName evidence="2">Type IV pilus biogenesis protein PilN</fullName>
    </recommendedName>
</protein>